<dbReference type="InterPro" id="IPR041657">
    <property type="entry name" value="HTH_17"/>
</dbReference>
<name>A0A345MIT9_9CAUD</name>
<dbReference type="RefSeq" id="YP_009807197.1">
    <property type="nucleotide sequence ID" value="NC_048021.1"/>
</dbReference>
<evidence type="ECO:0000259" key="1">
    <source>
        <dbReference type="Pfam" id="PF12728"/>
    </source>
</evidence>
<dbReference type="GeneID" id="54998073"/>
<organism evidence="2 3">
    <name type="scientific">Gordonia phage Daredevil</name>
    <dbReference type="NCBI Taxonomy" id="2283286"/>
    <lineage>
        <taxon>Viruses</taxon>
        <taxon>Duplodnaviria</taxon>
        <taxon>Heunggongvirae</taxon>
        <taxon>Uroviricota</taxon>
        <taxon>Caudoviricetes</taxon>
        <taxon>Daredevilvirus</taxon>
        <taxon>Daredevilvirus daredevil</taxon>
    </lineage>
</organism>
<dbReference type="SUPFAM" id="SSF46955">
    <property type="entry name" value="Putative DNA-binding domain"/>
    <property type="match status" value="1"/>
</dbReference>
<evidence type="ECO:0000313" key="3">
    <source>
        <dbReference type="Proteomes" id="UP000257597"/>
    </source>
</evidence>
<dbReference type="InterPro" id="IPR009061">
    <property type="entry name" value="DNA-bd_dom_put_sf"/>
</dbReference>
<proteinExistence type="predicted"/>
<sequence length="60" mass="6460">MKLAYSKSEAASIVGVSEPTIERAIKAGDLMAKRIGTRVVIPDEELKAWFDALPSALEDA</sequence>
<dbReference type="Proteomes" id="UP000257597">
    <property type="component" value="Segment"/>
</dbReference>
<protein>
    <submittedName>
        <fullName evidence="2">Excise</fullName>
    </submittedName>
</protein>
<dbReference type="KEGG" id="vg:54998073"/>
<dbReference type="NCBIfam" id="TIGR01764">
    <property type="entry name" value="excise"/>
    <property type="match status" value="1"/>
</dbReference>
<dbReference type="EMBL" id="MH590603">
    <property type="protein sequence ID" value="AXH70470.1"/>
    <property type="molecule type" value="Genomic_DNA"/>
</dbReference>
<gene>
    <name evidence="2" type="primary">83</name>
    <name evidence="2" type="ORF">SEA_DAREDEVIL_83</name>
</gene>
<dbReference type="Pfam" id="PF12728">
    <property type="entry name" value="HTH_17"/>
    <property type="match status" value="1"/>
</dbReference>
<accession>A0A345MIT9</accession>
<keyword evidence="3" id="KW-1185">Reference proteome</keyword>
<reference evidence="3" key="1">
    <citation type="submission" date="2018-07" db="EMBL/GenBank/DDBJ databases">
        <authorList>
            <person name="Quirk P.G."/>
            <person name="Krulwich T.A."/>
        </authorList>
    </citation>
    <scope>NUCLEOTIDE SEQUENCE [LARGE SCALE GENOMIC DNA]</scope>
</reference>
<evidence type="ECO:0000313" key="2">
    <source>
        <dbReference type="EMBL" id="AXH70470.1"/>
    </source>
</evidence>
<dbReference type="GO" id="GO:0003677">
    <property type="term" value="F:DNA binding"/>
    <property type="evidence" value="ECO:0007669"/>
    <property type="project" value="InterPro"/>
</dbReference>
<feature type="domain" description="Helix-turn-helix" evidence="1">
    <location>
        <begin position="5"/>
        <end position="51"/>
    </location>
</feature>
<dbReference type="InterPro" id="IPR010093">
    <property type="entry name" value="SinI_DNA-bd"/>
</dbReference>